<dbReference type="AlphaFoldDB" id="S4NC30"/>
<proteinExistence type="predicted"/>
<keyword evidence="3" id="KW-1185">Reference proteome</keyword>
<dbReference type="RefSeq" id="WP_020276086.1">
    <property type="nucleotide sequence ID" value="NZ_KE354388.1"/>
</dbReference>
<dbReference type="OrthoDB" id="4326033at2"/>
<dbReference type="EMBL" id="AOPY01001616">
    <property type="protein sequence ID" value="EPJ35689.1"/>
    <property type="molecule type" value="Genomic_DNA"/>
</dbReference>
<organism evidence="2 3">
    <name type="scientific">Streptomyces afghaniensis 772</name>
    <dbReference type="NCBI Taxonomy" id="1283301"/>
    <lineage>
        <taxon>Bacteria</taxon>
        <taxon>Bacillati</taxon>
        <taxon>Actinomycetota</taxon>
        <taxon>Actinomycetes</taxon>
        <taxon>Kitasatosporales</taxon>
        <taxon>Streptomycetaceae</taxon>
        <taxon>Streptomyces</taxon>
    </lineage>
</organism>
<feature type="region of interest" description="Disordered" evidence="1">
    <location>
        <begin position="36"/>
        <end position="56"/>
    </location>
</feature>
<reference evidence="2 3" key="1">
    <citation type="submission" date="2013-02" db="EMBL/GenBank/DDBJ databases">
        <title>Draft Genome Sequence of Streptomyces afghaniensis, Which Produces Compounds of the Julimycin B-Complex.</title>
        <authorList>
            <person name="Gruening B.A."/>
            <person name="Praeg A."/>
            <person name="Erxleben A."/>
            <person name="Guenther S."/>
            <person name="Fiedler H.-P."/>
            <person name="Goodfellow M."/>
            <person name="Mueller M."/>
        </authorList>
    </citation>
    <scope>NUCLEOTIDE SEQUENCE [LARGE SCALE GENOMIC DNA]</scope>
    <source>
        <strain evidence="2 3">772</strain>
    </source>
</reference>
<accession>S4NC30</accession>
<evidence type="ECO:0000313" key="3">
    <source>
        <dbReference type="Proteomes" id="UP000015001"/>
    </source>
</evidence>
<feature type="region of interest" description="Disordered" evidence="1">
    <location>
        <begin position="88"/>
        <end position="125"/>
    </location>
</feature>
<dbReference type="Proteomes" id="UP000015001">
    <property type="component" value="Unassembled WGS sequence"/>
</dbReference>
<gene>
    <name evidence="2" type="ORF">STAFG_7240</name>
</gene>
<comment type="caution">
    <text evidence="2">The sequence shown here is derived from an EMBL/GenBank/DDBJ whole genome shotgun (WGS) entry which is preliminary data.</text>
</comment>
<evidence type="ECO:0000256" key="1">
    <source>
        <dbReference type="SAM" id="MobiDB-lite"/>
    </source>
</evidence>
<name>S4NC30_9ACTN</name>
<sequence length="125" mass="12930">MEPITAGLLVALASGTAGAAGEQIWASLRDLVARRGPRAGEGEPAVPAEPPRTEERAGQLAALLNERARQDPDFAAALEIWRRRADAEVGSRSGDVHNEISGGTQGTVIQGRDIHGNITLGGGSS</sequence>
<dbReference type="PATRIC" id="fig|1283301.3.peg.7191"/>
<feature type="compositionally biased region" description="Basic and acidic residues" evidence="1">
    <location>
        <begin position="88"/>
        <end position="98"/>
    </location>
</feature>
<evidence type="ECO:0000313" key="2">
    <source>
        <dbReference type="EMBL" id="EPJ35689.1"/>
    </source>
</evidence>
<dbReference type="HOGENOM" id="CLU_128232_1_0_11"/>
<protein>
    <submittedName>
        <fullName evidence="2">Uncharacterized protein</fullName>
    </submittedName>
</protein>